<dbReference type="SUPFAM" id="SSF47413">
    <property type="entry name" value="lambda repressor-like DNA-binding domains"/>
    <property type="match status" value="1"/>
</dbReference>
<dbReference type="SMART" id="SM00354">
    <property type="entry name" value="HTH_LACI"/>
    <property type="match status" value="1"/>
</dbReference>
<sequence>MRRTNLKDVAARAGVSIRTVSNVVNTPEIVAEPTRQRVLEAIEELGYRPNVAARQLRQGRGGAIGLVVPEIDSPYFAELAALVVREAEALGWTVLIEQTDGDAARERQLLDGARGQGVDGVIFSPWAMTAEEVSRSAMAPPVVMLGEQPGMGSVDRVAIDNRGAAREAVEHLLATGRTRIAAVGLQPHLSNETAEQRLGGYRAALEAAGLATDPELEVPVERLHHPEGMTAMARLLDLATPPDAVFCFTDQLALGAIRTCADRGVRVPEEVAIVGFDDIEPARYAVPALTTVAPDKHRLVELTLATLQARMAEPSLAGRDLVVPHRLVVRESAPAPTG</sequence>
<proteinExistence type="predicted"/>
<dbReference type="EMBL" id="CADCUM010000115">
    <property type="protein sequence ID" value="CAA9400566.1"/>
    <property type="molecule type" value="Genomic_DNA"/>
</dbReference>
<evidence type="ECO:0000313" key="5">
    <source>
        <dbReference type="EMBL" id="CAA9400566.1"/>
    </source>
</evidence>
<evidence type="ECO:0000256" key="1">
    <source>
        <dbReference type="ARBA" id="ARBA00023015"/>
    </source>
</evidence>
<dbReference type="Gene3D" id="1.10.260.40">
    <property type="entry name" value="lambda repressor-like DNA-binding domains"/>
    <property type="match status" value="1"/>
</dbReference>
<evidence type="ECO:0000256" key="3">
    <source>
        <dbReference type="ARBA" id="ARBA00023163"/>
    </source>
</evidence>
<dbReference type="AlphaFoldDB" id="A0A6J4P5C8"/>
<evidence type="ECO:0000256" key="2">
    <source>
        <dbReference type="ARBA" id="ARBA00023125"/>
    </source>
</evidence>
<accession>A0A6J4P5C8</accession>
<dbReference type="GO" id="GO:0003700">
    <property type="term" value="F:DNA-binding transcription factor activity"/>
    <property type="evidence" value="ECO:0007669"/>
    <property type="project" value="TreeGrafter"/>
</dbReference>
<dbReference type="InterPro" id="IPR000843">
    <property type="entry name" value="HTH_LacI"/>
</dbReference>
<dbReference type="CDD" id="cd01392">
    <property type="entry name" value="HTH_LacI"/>
    <property type="match status" value="1"/>
</dbReference>
<name>A0A6J4P5C8_9ACTN</name>
<dbReference type="PANTHER" id="PTHR30146">
    <property type="entry name" value="LACI-RELATED TRANSCRIPTIONAL REPRESSOR"/>
    <property type="match status" value="1"/>
</dbReference>
<dbReference type="InterPro" id="IPR010982">
    <property type="entry name" value="Lambda_DNA-bd_dom_sf"/>
</dbReference>
<keyword evidence="2" id="KW-0238">DNA-binding</keyword>
<dbReference type="InterPro" id="IPR046335">
    <property type="entry name" value="LacI/GalR-like_sensor"/>
</dbReference>
<dbReference type="Pfam" id="PF00356">
    <property type="entry name" value="LacI"/>
    <property type="match status" value="1"/>
</dbReference>
<keyword evidence="3" id="KW-0804">Transcription</keyword>
<dbReference type="GO" id="GO:0000976">
    <property type="term" value="F:transcription cis-regulatory region binding"/>
    <property type="evidence" value="ECO:0007669"/>
    <property type="project" value="TreeGrafter"/>
</dbReference>
<dbReference type="SUPFAM" id="SSF53822">
    <property type="entry name" value="Periplasmic binding protein-like I"/>
    <property type="match status" value="1"/>
</dbReference>
<feature type="domain" description="HTH lacI-type" evidence="4">
    <location>
        <begin position="4"/>
        <end position="58"/>
    </location>
</feature>
<dbReference type="Gene3D" id="3.40.50.2300">
    <property type="match status" value="2"/>
</dbReference>
<dbReference type="PROSITE" id="PS00356">
    <property type="entry name" value="HTH_LACI_1"/>
    <property type="match status" value="1"/>
</dbReference>
<dbReference type="Pfam" id="PF13377">
    <property type="entry name" value="Peripla_BP_3"/>
    <property type="match status" value="1"/>
</dbReference>
<dbReference type="InterPro" id="IPR028082">
    <property type="entry name" value="Peripla_BP_I"/>
</dbReference>
<evidence type="ECO:0000259" key="4">
    <source>
        <dbReference type="PROSITE" id="PS50932"/>
    </source>
</evidence>
<dbReference type="PROSITE" id="PS50932">
    <property type="entry name" value="HTH_LACI_2"/>
    <property type="match status" value="1"/>
</dbReference>
<reference evidence="5" key="1">
    <citation type="submission" date="2020-02" db="EMBL/GenBank/DDBJ databases">
        <authorList>
            <person name="Meier V. D."/>
        </authorList>
    </citation>
    <scope>NUCLEOTIDE SEQUENCE</scope>
    <source>
        <strain evidence="5">AVDCRST_MAG32</strain>
    </source>
</reference>
<keyword evidence="1" id="KW-0805">Transcription regulation</keyword>
<dbReference type="CDD" id="cd06267">
    <property type="entry name" value="PBP1_LacI_sugar_binding-like"/>
    <property type="match status" value="1"/>
</dbReference>
<gene>
    <name evidence="5" type="ORF">AVDCRST_MAG32-2868</name>
</gene>
<protein>
    <submittedName>
        <fullName evidence="5">Transcriptional regulator, LacI family</fullName>
    </submittedName>
</protein>
<dbReference type="PANTHER" id="PTHR30146:SF153">
    <property type="entry name" value="LACTOSE OPERON REPRESSOR"/>
    <property type="match status" value="1"/>
</dbReference>
<organism evidence="5">
    <name type="scientific">uncultured Nocardioides sp</name>
    <dbReference type="NCBI Taxonomy" id="198441"/>
    <lineage>
        <taxon>Bacteria</taxon>
        <taxon>Bacillati</taxon>
        <taxon>Actinomycetota</taxon>
        <taxon>Actinomycetes</taxon>
        <taxon>Propionibacteriales</taxon>
        <taxon>Nocardioidaceae</taxon>
        <taxon>Nocardioides</taxon>
        <taxon>environmental samples</taxon>
    </lineage>
</organism>